<organism evidence="2 4">
    <name type="scientific">Bacillus glycinifermentans</name>
    <dbReference type="NCBI Taxonomy" id="1664069"/>
    <lineage>
        <taxon>Bacteria</taxon>
        <taxon>Bacillati</taxon>
        <taxon>Bacillota</taxon>
        <taxon>Bacilli</taxon>
        <taxon>Bacillales</taxon>
        <taxon>Bacillaceae</taxon>
        <taxon>Bacillus</taxon>
    </lineage>
</organism>
<dbReference type="PIRSF" id="PIRSF026508">
    <property type="entry name" value="TelA"/>
    <property type="match status" value="1"/>
</dbReference>
<name>A0A0J6EII7_9BACI</name>
<dbReference type="EMBL" id="JARRTL010000007">
    <property type="protein sequence ID" value="MEC0484412.1"/>
    <property type="molecule type" value="Genomic_DNA"/>
</dbReference>
<dbReference type="EMBL" id="LECW02000001">
    <property type="protein sequence ID" value="KRT95701.1"/>
    <property type="molecule type" value="Genomic_DNA"/>
</dbReference>
<dbReference type="PANTHER" id="PTHR38432:SF2">
    <property type="entry name" value="TELLURITE RESISTANCE PROTEIN"/>
    <property type="match status" value="1"/>
</dbReference>
<evidence type="ECO:0000256" key="1">
    <source>
        <dbReference type="PIRNR" id="PIRNR026508"/>
    </source>
</evidence>
<dbReference type="PATRIC" id="fig|1664069.3.peg.4764"/>
<reference evidence="2 4" key="1">
    <citation type="journal article" date="2015" name="Int. J. Syst. Evol. Microbiol.">
        <title>Bacillus glycinifermentans sp. nov., isolated from fermented soybean paste.</title>
        <authorList>
            <person name="Kim S.J."/>
            <person name="Dunlap C.A."/>
            <person name="Kwon S.W."/>
            <person name="Rooney A.P."/>
        </authorList>
    </citation>
    <scope>NUCLEOTIDE SEQUENCE [LARGE SCALE GENOMIC DNA]</scope>
    <source>
        <strain evidence="2 4">GO-13</strain>
    </source>
</reference>
<dbReference type="OrthoDB" id="9768858at2"/>
<keyword evidence="5" id="KW-1185">Reference proteome</keyword>
<reference evidence="2" key="2">
    <citation type="submission" date="2015-10" db="EMBL/GenBank/DDBJ databases">
        <authorList>
            <person name="Gilbert D.G."/>
        </authorList>
    </citation>
    <scope>NUCLEOTIDE SEQUENCE</scope>
    <source>
        <strain evidence="2">GO-13</strain>
    </source>
</reference>
<sequence length="364" mass="41487">MANTTETSLVNINKEEISIEKAEDIRAKLRQEPEVQSLAQQIDVKNQVALLEFGKEPAQEISKFSDRILSMMRTNSVTDSGAMLTQLGKIMDRFDKNDFEEPKGLLSKIFKRGNSMIEKIFKKYQTLGGEIEKINVEISKYKDEMTKSTITLDEMYENNLNYYVELEKYVVAGQMKIEELKQLVPQYEAQAASGNQMAQMELDTLKGGIQALEERVYDLDMARMVAIQTAPQIRLLQRGNTKLIGKINSAFIITIPIFKNGIIQAVTAKRQKLVADSMSELDRRTNEMLKRNAENISNQSVEIARMSGRPSIDIETIEQSWNTIVKGMQETKQIEEENKRLREEGSKRILELQDNMKRAALSGS</sequence>
<dbReference type="Proteomes" id="UP001341297">
    <property type="component" value="Unassembled WGS sequence"/>
</dbReference>
<accession>A0A0J6ERD7</accession>
<evidence type="ECO:0000313" key="4">
    <source>
        <dbReference type="Proteomes" id="UP000036168"/>
    </source>
</evidence>
<reference evidence="3 5" key="3">
    <citation type="submission" date="2023-03" db="EMBL/GenBank/DDBJ databases">
        <title>Agriculturally important microbes genome sequencing.</title>
        <authorList>
            <person name="Dunlap C."/>
        </authorList>
    </citation>
    <scope>NUCLEOTIDE SEQUENCE [LARGE SCALE GENOMIC DNA]</scope>
    <source>
        <strain evidence="3 5">CBP-3203</strain>
    </source>
</reference>
<dbReference type="PANTHER" id="PTHR38432">
    <property type="entry name" value="TELA-LIKE PROTEIN SAOUHSC_01408"/>
    <property type="match status" value="1"/>
</dbReference>
<comment type="caution">
    <text evidence="2">The sequence shown here is derived from an EMBL/GenBank/DDBJ whole genome shotgun (WGS) entry which is preliminary data.</text>
</comment>
<dbReference type="RefSeq" id="WP_048354436.1">
    <property type="nucleotide sequence ID" value="NZ_CP023481.1"/>
</dbReference>
<dbReference type="STRING" id="1664069.BGLY_0364"/>
<dbReference type="AlphaFoldDB" id="A0A0J6EII7"/>
<gene>
    <name evidence="2" type="ORF">AB447_200920</name>
    <name evidence="3" type="ORF">P8828_06050</name>
</gene>
<accession>A0A0J6EII7</accession>
<comment type="similarity">
    <text evidence="1">Belongs to the TelA family.</text>
</comment>
<proteinExistence type="inferred from homology"/>
<dbReference type="Pfam" id="PF05816">
    <property type="entry name" value="TelA"/>
    <property type="match status" value="1"/>
</dbReference>
<dbReference type="Proteomes" id="UP000036168">
    <property type="component" value="Unassembled WGS sequence"/>
</dbReference>
<protein>
    <submittedName>
        <fullName evidence="3">Toxic anion resistance protein</fullName>
    </submittedName>
</protein>
<evidence type="ECO:0000313" key="5">
    <source>
        <dbReference type="Proteomes" id="UP001341297"/>
    </source>
</evidence>
<evidence type="ECO:0000313" key="2">
    <source>
        <dbReference type="EMBL" id="KRT95701.1"/>
    </source>
</evidence>
<dbReference type="InterPro" id="IPR008863">
    <property type="entry name" value="Toxic_anion-R_TelA"/>
</dbReference>
<evidence type="ECO:0000313" key="3">
    <source>
        <dbReference type="EMBL" id="MEC0484412.1"/>
    </source>
</evidence>